<protein>
    <submittedName>
        <fullName evidence="1">Uncharacterized protein</fullName>
    </submittedName>
</protein>
<accession>A0A9W6GLU1</accession>
<dbReference type="RefSeq" id="WP_281834990.1">
    <property type="nucleotide sequence ID" value="NZ_BSDY01000006.1"/>
</dbReference>
<comment type="caution">
    <text evidence="1">The sequence shown here is derived from an EMBL/GenBank/DDBJ whole genome shotgun (WGS) entry which is preliminary data.</text>
</comment>
<sequence>MTKVKDKKVSQNMNYFIKEVEIDGKVFYAIMETITGKGGATNSYDLNLYFSSLEDAEEKLKSM</sequence>
<evidence type="ECO:0000313" key="1">
    <source>
        <dbReference type="EMBL" id="GLI56091.1"/>
    </source>
</evidence>
<organism evidence="1 2">
    <name type="scientific">Propionigenium maris DSM 9537</name>
    <dbReference type="NCBI Taxonomy" id="1123000"/>
    <lineage>
        <taxon>Bacteria</taxon>
        <taxon>Fusobacteriati</taxon>
        <taxon>Fusobacteriota</taxon>
        <taxon>Fusobacteriia</taxon>
        <taxon>Fusobacteriales</taxon>
        <taxon>Fusobacteriaceae</taxon>
        <taxon>Propionigenium</taxon>
    </lineage>
</organism>
<name>A0A9W6GLU1_9FUSO</name>
<dbReference type="EMBL" id="BSDY01000006">
    <property type="protein sequence ID" value="GLI56091.1"/>
    <property type="molecule type" value="Genomic_DNA"/>
</dbReference>
<reference evidence="1" key="1">
    <citation type="submission" date="2022-12" db="EMBL/GenBank/DDBJ databases">
        <title>Reference genome sequencing for broad-spectrum identification of bacterial and archaeal isolates by mass spectrometry.</title>
        <authorList>
            <person name="Sekiguchi Y."/>
            <person name="Tourlousse D.M."/>
        </authorList>
    </citation>
    <scope>NUCLEOTIDE SEQUENCE</scope>
    <source>
        <strain evidence="1">10succ1</strain>
    </source>
</reference>
<proteinExistence type="predicted"/>
<keyword evidence="2" id="KW-1185">Reference proteome</keyword>
<evidence type="ECO:0000313" key="2">
    <source>
        <dbReference type="Proteomes" id="UP001144471"/>
    </source>
</evidence>
<dbReference type="AlphaFoldDB" id="A0A9W6GLU1"/>
<gene>
    <name evidence="1" type="ORF">PM10SUCC1_16050</name>
</gene>
<dbReference type="Proteomes" id="UP001144471">
    <property type="component" value="Unassembled WGS sequence"/>
</dbReference>